<evidence type="ECO:0000256" key="1">
    <source>
        <dbReference type="SAM" id="Coils"/>
    </source>
</evidence>
<dbReference type="AlphaFoldDB" id="A0A816TNJ3"/>
<keyword evidence="1" id="KW-0175">Coiled coil</keyword>
<feature type="compositionally biased region" description="Basic residues" evidence="2">
    <location>
        <begin position="590"/>
        <end position="602"/>
    </location>
</feature>
<dbReference type="EMBL" id="CAJNRG010008001">
    <property type="protein sequence ID" value="CAF2100388.1"/>
    <property type="molecule type" value="Genomic_DNA"/>
</dbReference>
<proteinExistence type="predicted"/>
<feature type="compositionally biased region" description="Polar residues" evidence="2">
    <location>
        <begin position="253"/>
        <end position="272"/>
    </location>
</feature>
<feature type="compositionally biased region" description="Low complexity" evidence="2">
    <location>
        <begin position="635"/>
        <end position="654"/>
    </location>
</feature>
<feature type="region of interest" description="Disordered" evidence="2">
    <location>
        <begin position="1"/>
        <end position="61"/>
    </location>
</feature>
<name>A0A816TNJ3_9BILA</name>
<feature type="compositionally biased region" description="Basic and acidic residues" evidence="2">
    <location>
        <begin position="521"/>
        <end position="544"/>
    </location>
</feature>
<keyword evidence="3" id="KW-0812">Transmembrane</keyword>
<evidence type="ECO:0000313" key="5">
    <source>
        <dbReference type="Proteomes" id="UP000663887"/>
    </source>
</evidence>
<evidence type="ECO:0000256" key="3">
    <source>
        <dbReference type="SAM" id="Phobius"/>
    </source>
</evidence>
<feature type="compositionally biased region" description="Basic residues" evidence="2">
    <location>
        <begin position="229"/>
        <end position="244"/>
    </location>
</feature>
<keyword evidence="3" id="KW-0472">Membrane</keyword>
<dbReference type="Proteomes" id="UP000663887">
    <property type="component" value="Unassembled WGS sequence"/>
</dbReference>
<feature type="compositionally biased region" description="Polar residues" evidence="2">
    <location>
        <begin position="609"/>
        <end position="630"/>
    </location>
</feature>
<feature type="compositionally biased region" description="Basic residues" evidence="2">
    <location>
        <begin position="660"/>
        <end position="674"/>
    </location>
</feature>
<sequence>MHSYNRIDRASSGINQENHDKKEAEQPSGDLYPNKKTTRKRYVLEKYPPSRQTPAYNPLNYSFRPITPPYFDKNGYERPRANHSNNERRQINLPTRDRQIQYTTGFQKNVESSPISEINFAMNKISGNTRPNKDMEVEIRPKRSRRRQLLNNLFDVLAIAATAIIFGLIYLLAKPSPRGFFCDDTSIRYPIKPDTIPMWLLGVYGGLGPVIIMTTMVPESVSTSESNSKRKPKNKIPKRLRHKNKPNDIPTEENVNNEIPKTNQTSAIKPNTVQESAPSILNTLPSTASDCNSPVAPMNETSIDYWKFCTKKALDILEKQASNRRKFIIERHQERINSTQYLLSQRERIDILTEENHSMRQVVDSLRNELRTKDETLKTLQEKLHDRDGLIRDNECLSLQLQSIDHKLQRVTMEYSKKMEENRQHQDEYDEQIQSLMDEIERIKRDLVLEEYRKQEAERKVRYYEEKIKVEQNLNKKTQQDIIQLKQDLKSIHMRYDSLQIEMLAMHKANISELSLIPTKDTNDNEWSKKRTITHESDEHLETKRSKRKTRDRTESAASTRSACSDKRNISMAKSSKNKENEINDPSLISKRKTLKSKKSSKNHLPMVTLTQASPSNDQGILMENDSTQLLIPPSAGVTSESNTSSSHGTSCESQPLNLRPKKPSRYPCRRAQRPVKQIETIDQINQ</sequence>
<gene>
    <name evidence="4" type="ORF">XDN619_LOCUS18549</name>
</gene>
<evidence type="ECO:0000256" key="2">
    <source>
        <dbReference type="SAM" id="MobiDB-lite"/>
    </source>
</evidence>
<feature type="region of interest" description="Disordered" evidence="2">
    <location>
        <begin position="219"/>
        <end position="272"/>
    </location>
</feature>
<feature type="coiled-coil region" evidence="1">
    <location>
        <begin position="408"/>
        <end position="488"/>
    </location>
</feature>
<reference evidence="4" key="1">
    <citation type="submission" date="2021-02" db="EMBL/GenBank/DDBJ databases">
        <authorList>
            <person name="Nowell W R."/>
        </authorList>
    </citation>
    <scope>NUCLEOTIDE SEQUENCE</scope>
</reference>
<protein>
    <submittedName>
        <fullName evidence="4">Uncharacterized protein</fullName>
    </submittedName>
</protein>
<feature type="coiled-coil region" evidence="1">
    <location>
        <begin position="349"/>
        <end position="383"/>
    </location>
</feature>
<feature type="region of interest" description="Disordered" evidence="2">
    <location>
        <begin position="519"/>
        <end position="674"/>
    </location>
</feature>
<comment type="caution">
    <text evidence="4">The sequence shown here is derived from an EMBL/GenBank/DDBJ whole genome shotgun (WGS) entry which is preliminary data.</text>
</comment>
<evidence type="ECO:0000313" key="4">
    <source>
        <dbReference type="EMBL" id="CAF2100388.1"/>
    </source>
</evidence>
<feature type="transmembrane region" description="Helical" evidence="3">
    <location>
        <begin position="149"/>
        <end position="173"/>
    </location>
</feature>
<organism evidence="4 5">
    <name type="scientific">Rotaria magnacalcarata</name>
    <dbReference type="NCBI Taxonomy" id="392030"/>
    <lineage>
        <taxon>Eukaryota</taxon>
        <taxon>Metazoa</taxon>
        <taxon>Spiralia</taxon>
        <taxon>Gnathifera</taxon>
        <taxon>Rotifera</taxon>
        <taxon>Eurotatoria</taxon>
        <taxon>Bdelloidea</taxon>
        <taxon>Philodinida</taxon>
        <taxon>Philodinidae</taxon>
        <taxon>Rotaria</taxon>
    </lineage>
</organism>
<keyword evidence="3" id="KW-1133">Transmembrane helix</keyword>
<accession>A0A816TNJ3</accession>